<dbReference type="OrthoDB" id="3248909at2759"/>
<dbReference type="PANTHER" id="PTHR37544:SF3">
    <property type="entry name" value="SPRAY"/>
    <property type="match status" value="1"/>
</dbReference>
<feature type="region of interest" description="Disordered" evidence="1">
    <location>
        <begin position="577"/>
        <end position="610"/>
    </location>
</feature>
<reference evidence="3 4" key="1">
    <citation type="submission" date="2014-06" db="EMBL/GenBank/DDBJ databases">
        <title>Evolutionary Origins and Diversification of the Mycorrhizal Mutualists.</title>
        <authorList>
            <consortium name="DOE Joint Genome Institute"/>
            <consortium name="Mycorrhizal Genomics Consortium"/>
            <person name="Kohler A."/>
            <person name="Kuo A."/>
            <person name="Nagy L.G."/>
            <person name="Floudas D."/>
            <person name="Copeland A."/>
            <person name="Barry K.W."/>
            <person name="Cichocki N."/>
            <person name="Veneault-Fourrey C."/>
            <person name="LaButti K."/>
            <person name="Lindquist E.A."/>
            <person name="Lipzen A."/>
            <person name="Lundell T."/>
            <person name="Morin E."/>
            <person name="Murat C."/>
            <person name="Riley R."/>
            <person name="Ohm R."/>
            <person name="Sun H."/>
            <person name="Tunlid A."/>
            <person name="Henrissat B."/>
            <person name="Grigoriev I.V."/>
            <person name="Hibbett D.S."/>
            <person name="Martin F."/>
        </authorList>
    </citation>
    <scope>NUCLEOTIDE SEQUENCE [LARGE SCALE GENOMIC DNA]</scope>
    <source>
        <strain evidence="3 4">FD-325 SS-3</strain>
    </source>
</reference>
<organism evidence="3 4">
    <name type="scientific">Plicaturopsis crispa FD-325 SS-3</name>
    <dbReference type="NCBI Taxonomy" id="944288"/>
    <lineage>
        <taxon>Eukaryota</taxon>
        <taxon>Fungi</taxon>
        <taxon>Dikarya</taxon>
        <taxon>Basidiomycota</taxon>
        <taxon>Agaricomycotina</taxon>
        <taxon>Agaricomycetes</taxon>
        <taxon>Agaricomycetidae</taxon>
        <taxon>Amylocorticiales</taxon>
        <taxon>Amylocorticiaceae</taxon>
        <taxon>Plicatura</taxon>
        <taxon>Plicaturopsis crispa</taxon>
    </lineage>
</organism>
<feature type="compositionally biased region" description="Basic and acidic residues" evidence="1">
    <location>
        <begin position="577"/>
        <end position="588"/>
    </location>
</feature>
<dbReference type="PANTHER" id="PTHR37544">
    <property type="entry name" value="SPRAY-RELATED"/>
    <property type="match status" value="1"/>
</dbReference>
<feature type="transmembrane region" description="Helical" evidence="2">
    <location>
        <begin position="41"/>
        <end position="62"/>
    </location>
</feature>
<dbReference type="AlphaFoldDB" id="A0A0C9SRK8"/>
<proteinExistence type="predicted"/>
<sequence>MASATDYRPARNGTSSRFRESVHLIPTPGVERKRPKRYEPLILNVWIVAAIALLMIGLAVALEVALNISYKNNGFAVPERNVFSFVSTQFLTSFFPTLLVAPLALLWGVTDWMIRWYQPYVNLSRNSAPAEESLLLDYIALNKLYTVWVSAKHGHWLLHVSTITALATYILQPLAGSIFQIRQLPFTQDTNVTSISSIGLAPNIAALNAFSAAAGFAEAAVINGLQDPPFIIGGWATAEFAFPENPVLNGSMTANTTAVQTNVNCANPTSQKLDTPGTGNYTITSTSTAGCTVTAQFDPSSSEQQYGVSAVPNCGSTSTNATLQPVMFWYFHMRVDNGKPETRTVFCTPTIRIFDVMANATRPDIPNANLNNGSLINVTSIDEYPKANNVTGSPLSGQAFNGVVFDPSPNSFVAARALTANSGVPGAIFRFASQLPNGPQTTFDDTNGFLDITKHVYTQHLALVAKSIYFVPGNQTIPAKMTSLMPRLWIEPLSGHALAVVLFLIGIVGIVVHFIHSRARRNLYLTSPPGSIAAIVSLTSRSGFGDLLLPYDDEETLRRKLSGLRFRLDRRTGAIVADEHGPADKTDRASTAPLGLPDLPYEPLKTPYDP</sequence>
<evidence type="ECO:0000313" key="4">
    <source>
        <dbReference type="Proteomes" id="UP000053263"/>
    </source>
</evidence>
<evidence type="ECO:0000313" key="3">
    <source>
        <dbReference type="EMBL" id="KII84757.1"/>
    </source>
</evidence>
<dbReference type="HOGENOM" id="CLU_021534_1_0_1"/>
<keyword evidence="2" id="KW-0812">Transmembrane</keyword>
<protein>
    <submittedName>
        <fullName evidence="3">Uncharacterized protein</fullName>
    </submittedName>
</protein>
<feature type="transmembrane region" description="Helical" evidence="2">
    <location>
        <begin position="82"/>
        <end position="107"/>
    </location>
</feature>
<keyword evidence="2" id="KW-0472">Membrane</keyword>
<dbReference type="Proteomes" id="UP000053263">
    <property type="component" value="Unassembled WGS sequence"/>
</dbReference>
<dbReference type="EMBL" id="KN832569">
    <property type="protein sequence ID" value="KII84757.1"/>
    <property type="molecule type" value="Genomic_DNA"/>
</dbReference>
<keyword evidence="2" id="KW-1133">Transmembrane helix</keyword>
<feature type="transmembrane region" description="Helical" evidence="2">
    <location>
        <begin position="156"/>
        <end position="175"/>
    </location>
</feature>
<evidence type="ECO:0000256" key="1">
    <source>
        <dbReference type="SAM" id="MobiDB-lite"/>
    </source>
</evidence>
<keyword evidence="4" id="KW-1185">Reference proteome</keyword>
<dbReference type="Pfam" id="PF11915">
    <property type="entry name" value="DUF3433"/>
    <property type="match status" value="1"/>
</dbReference>
<accession>A0A0C9SRK8</accession>
<name>A0A0C9SRK8_PLICR</name>
<evidence type="ECO:0000256" key="2">
    <source>
        <dbReference type="SAM" id="Phobius"/>
    </source>
</evidence>
<dbReference type="InterPro" id="IPR021840">
    <property type="entry name" value="DUF3433"/>
</dbReference>
<feature type="transmembrane region" description="Helical" evidence="2">
    <location>
        <begin position="493"/>
        <end position="515"/>
    </location>
</feature>
<gene>
    <name evidence="3" type="ORF">PLICRDRAFT_94907</name>
</gene>